<feature type="domain" description="DNA polymerase III beta sliding clamp C-terminal" evidence="12">
    <location>
        <begin position="256"/>
        <end position="365"/>
    </location>
</feature>
<feature type="domain" description="DNA polymerase III beta sliding clamp central" evidence="11">
    <location>
        <begin position="144"/>
        <end position="253"/>
    </location>
</feature>
<reference evidence="14" key="1">
    <citation type="journal article" date="2019" name="Int. J. Syst. Evol. Microbiol.">
        <title>The Global Catalogue of Microorganisms (GCM) 10K type strain sequencing project: providing services to taxonomists for standard genome sequencing and annotation.</title>
        <authorList>
            <consortium name="The Broad Institute Genomics Platform"/>
            <consortium name="The Broad Institute Genome Sequencing Center for Infectious Disease"/>
            <person name="Wu L."/>
            <person name="Ma J."/>
        </authorList>
    </citation>
    <scope>NUCLEOTIDE SEQUENCE [LARGE SCALE GENOMIC DNA]</scope>
    <source>
        <strain evidence="14">CGMCC 1.18439</strain>
    </source>
</reference>
<dbReference type="PANTHER" id="PTHR30478:SF0">
    <property type="entry name" value="BETA SLIDING CLAMP"/>
    <property type="match status" value="1"/>
</dbReference>
<evidence type="ECO:0000256" key="3">
    <source>
        <dbReference type="ARBA" id="ARBA00022490"/>
    </source>
</evidence>
<dbReference type="NCBIfam" id="TIGR00663">
    <property type="entry name" value="dnan"/>
    <property type="match status" value="1"/>
</dbReference>
<comment type="similarity">
    <text evidence="2 9">Belongs to the beta sliding clamp family.</text>
</comment>
<evidence type="ECO:0000256" key="4">
    <source>
        <dbReference type="ARBA" id="ARBA00022679"/>
    </source>
</evidence>
<evidence type="ECO:0000259" key="12">
    <source>
        <dbReference type="Pfam" id="PF02768"/>
    </source>
</evidence>
<evidence type="ECO:0000256" key="2">
    <source>
        <dbReference type="ARBA" id="ARBA00010752"/>
    </source>
</evidence>
<keyword evidence="8" id="KW-0238">DNA-binding</keyword>
<evidence type="ECO:0000313" key="14">
    <source>
        <dbReference type="Proteomes" id="UP000632154"/>
    </source>
</evidence>
<dbReference type="InterPro" id="IPR046938">
    <property type="entry name" value="DNA_clamp_sf"/>
</dbReference>
<evidence type="ECO:0000256" key="5">
    <source>
        <dbReference type="ARBA" id="ARBA00022695"/>
    </source>
</evidence>
<evidence type="ECO:0000256" key="7">
    <source>
        <dbReference type="ARBA" id="ARBA00022932"/>
    </source>
</evidence>
<dbReference type="SUPFAM" id="SSF55979">
    <property type="entry name" value="DNA clamp"/>
    <property type="match status" value="3"/>
</dbReference>
<dbReference type="Gene3D" id="3.10.150.10">
    <property type="entry name" value="DNA Polymerase III, subunit A, domain 2"/>
    <property type="match status" value="3"/>
</dbReference>
<dbReference type="CDD" id="cd00140">
    <property type="entry name" value="beta_clamp"/>
    <property type="match status" value="1"/>
</dbReference>
<dbReference type="PANTHER" id="PTHR30478">
    <property type="entry name" value="DNA POLYMERASE III SUBUNIT BETA"/>
    <property type="match status" value="1"/>
</dbReference>
<dbReference type="InterPro" id="IPR022634">
    <property type="entry name" value="DNA_polIII_beta_N"/>
</dbReference>
<dbReference type="PIRSF" id="PIRSF000804">
    <property type="entry name" value="DNA_pol_III_b"/>
    <property type="match status" value="1"/>
</dbReference>
<dbReference type="Pfam" id="PF02767">
    <property type="entry name" value="DNA_pol3_beta_2"/>
    <property type="match status" value="1"/>
</dbReference>
<evidence type="ECO:0000256" key="8">
    <source>
        <dbReference type="ARBA" id="ARBA00023125"/>
    </source>
</evidence>
<keyword evidence="3 9" id="KW-0963">Cytoplasm</keyword>
<keyword evidence="6 9" id="KW-0235">DNA replication</keyword>
<evidence type="ECO:0000256" key="6">
    <source>
        <dbReference type="ARBA" id="ARBA00022705"/>
    </source>
</evidence>
<keyword evidence="5 9" id="KW-0548">Nucleotidyltransferase</keyword>
<proteinExistence type="inferred from homology"/>
<keyword evidence="4 9" id="KW-0808">Transferase</keyword>
<comment type="function">
    <text evidence="9">Confers DNA tethering and processivity to DNA polymerases and other proteins. Acts as a clamp, forming a ring around DNA (a reaction catalyzed by the clamp-loading complex) which diffuses in an ATP-independent manner freely and bidirectionally along dsDNA. Initially characterized for its ability to contact the catalytic subunit of DNA polymerase III (Pol III), a complex, multichain enzyme responsible for most of the replicative synthesis in bacteria; Pol III exhibits 3'-5' exonuclease proofreading activity. The beta chain is required for initiation of replication as well as for processivity of DNA replication.</text>
</comment>
<keyword evidence="7 9" id="KW-0239">DNA-directed DNA polymerase</keyword>
<comment type="subcellular location">
    <subcellularLocation>
        <location evidence="1 9">Cytoplasm</location>
    </subcellularLocation>
</comment>
<dbReference type="InterPro" id="IPR022635">
    <property type="entry name" value="DNA_polIII_beta_C"/>
</dbReference>
<feature type="domain" description="DNA polymerase III beta sliding clamp N-terminal" evidence="10">
    <location>
        <begin position="18"/>
        <end position="134"/>
    </location>
</feature>
<evidence type="ECO:0000256" key="9">
    <source>
        <dbReference type="PIRNR" id="PIRNR000804"/>
    </source>
</evidence>
<sequence length="377" mass="40640">MVVEDRPKREHSGKLKAMKATVTKKVLSEGLGLLERVVPSRSSNPLLTSLKIDAAEQGLHLSGTNLEVDLASFAPAEVQDPQAFVVPAHLLSQIVRTLGGELVELELNGDELSVRSGGSDFKIQTGDVSAFPELNFPSQVDATVDAADLARALNSVRYAASSEAFQAVFRGVKLEKRENGARVVASDGYRVALHDFALEGEVRELIMPARSVDELVRMLRDGEAKLSYGEGQLSVTTDRVKMNLKLLDGEFPDYERVIPSETKLQVKLPSAALKESVGRVAVLADKNANNRVEFLVTEGQLQLNAEGDYGRAHDTLSVEQSGTEPAISLAFNAKYVQDALGPIEGEAEILFAESTKPAIFRPASGGGYMAVLVALRV</sequence>
<dbReference type="SMART" id="SM00480">
    <property type="entry name" value="POL3Bc"/>
    <property type="match status" value="1"/>
</dbReference>
<keyword evidence="14" id="KW-1185">Reference proteome</keyword>
<dbReference type="InterPro" id="IPR022637">
    <property type="entry name" value="DNA_polIII_beta_cen"/>
</dbReference>
<dbReference type="Proteomes" id="UP000632154">
    <property type="component" value="Unassembled WGS sequence"/>
</dbReference>
<comment type="caution">
    <text evidence="13">The sequence shown here is derived from an EMBL/GenBank/DDBJ whole genome shotgun (WGS) entry which is preliminary data.</text>
</comment>
<evidence type="ECO:0000259" key="11">
    <source>
        <dbReference type="Pfam" id="PF02767"/>
    </source>
</evidence>
<dbReference type="Pfam" id="PF02768">
    <property type="entry name" value="DNA_pol3_beta_3"/>
    <property type="match status" value="1"/>
</dbReference>
<accession>A0ABQ3JY53</accession>
<dbReference type="InterPro" id="IPR001001">
    <property type="entry name" value="DNA_polIII_beta"/>
</dbReference>
<name>A0ABQ3JY53_9DEIO</name>
<evidence type="ECO:0000256" key="1">
    <source>
        <dbReference type="ARBA" id="ARBA00004496"/>
    </source>
</evidence>
<organism evidence="13 14">
    <name type="scientific">Deinococcus piscis</name>
    <dbReference type="NCBI Taxonomy" id="394230"/>
    <lineage>
        <taxon>Bacteria</taxon>
        <taxon>Thermotogati</taxon>
        <taxon>Deinococcota</taxon>
        <taxon>Deinococci</taxon>
        <taxon>Deinococcales</taxon>
        <taxon>Deinococcaceae</taxon>
        <taxon>Deinococcus</taxon>
    </lineage>
</organism>
<gene>
    <name evidence="13" type="ORF">GCM10017783_03760</name>
</gene>
<dbReference type="Pfam" id="PF00712">
    <property type="entry name" value="DNA_pol3_beta"/>
    <property type="match status" value="1"/>
</dbReference>
<protein>
    <recommendedName>
        <fullName evidence="9">Beta sliding clamp</fullName>
    </recommendedName>
</protein>
<evidence type="ECO:0000313" key="13">
    <source>
        <dbReference type="EMBL" id="GHF95114.1"/>
    </source>
</evidence>
<evidence type="ECO:0000259" key="10">
    <source>
        <dbReference type="Pfam" id="PF00712"/>
    </source>
</evidence>
<dbReference type="EMBL" id="BNAL01000003">
    <property type="protein sequence ID" value="GHF95114.1"/>
    <property type="molecule type" value="Genomic_DNA"/>
</dbReference>
<comment type="subunit">
    <text evidence="9">Forms a ring-shaped head-to-tail homodimer around DNA.</text>
</comment>